<dbReference type="RefSeq" id="WP_008246892.1">
    <property type="nucleotide sequence ID" value="NZ_CP014544.1"/>
</dbReference>
<accession>A0A127M3L7</accession>
<dbReference type="GO" id="GO:0044780">
    <property type="term" value="P:bacterial-type flagellum assembly"/>
    <property type="evidence" value="ECO:0007669"/>
    <property type="project" value="InterPro"/>
</dbReference>
<sequence length="138" mass="14959">MSDELSDVLHTIHLEAQRLEALLGEEALILKSARDADQLEAVVQQKMDLVQHLELLEIRRRQLASATNKDDDVLWQASLTILSRCQALNAQAGADISTQARYGKRALEILGASNNDTPIYSAGGETLGPLGGQQLGKA</sequence>
<dbReference type="AlphaFoldDB" id="A0A127M3L7"/>
<evidence type="ECO:0000256" key="3">
    <source>
        <dbReference type="ARBA" id="ARBA00022795"/>
    </source>
</evidence>
<protein>
    <recommendedName>
        <fullName evidence="6">Flagella synthesis protein FlgN</fullName>
    </recommendedName>
</protein>
<comment type="similarity">
    <text evidence="2">Belongs to the FlgN family.</text>
</comment>
<dbReference type="Gene3D" id="1.20.58.300">
    <property type="entry name" value="FlgN-like"/>
    <property type="match status" value="1"/>
</dbReference>
<comment type="function">
    <text evidence="1">Required for the efficient initiation of filament assembly.</text>
</comment>
<evidence type="ECO:0000313" key="5">
    <source>
        <dbReference type="Proteomes" id="UP000074119"/>
    </source>
</evidence>
<dbReference type="Proteomes" id="UP000074119">
    <property type="component" value="Chromosome"/>
</dbReference>
<keyword evidence="3" id="KW-1005">Bacterial flagellum biogenesis</keyword>
<dbReference type="Pfam" id="PF05130">
    <property type="entry name" value="FlgN"/>
    <property type="match status" value="1"/>
</dbReference>
<reference evidence="4 5" key="1">
    <citation type="submission" date="2015-12" db="EMBL/GenBank/DDBJ databases">
        <authorList>
            <person name="Shamseldin A."/>
            <person name="Moawad H."/>
            <person name="Abd El-Rahim W.M."/>
            <person name="Sadowsky M.J."/>
        </authorList>
    </citation>
    <scope>NUCLEOTIDE SEQUENCE [LARGE SCALE GENOMIC DNA]</scope>
    <source>
        <strain evidence="4 5">SM2</strain>
    </source>
</reference>
<dbReference type="InterPro" id="IPR007809">
    <property type="entry name" value="FlgN-like"/>
</dbReference>
<evidence type="ECO:0000256" key="2">
    <source>
        <dbReference type="ARBA" id="ARBA00007703"/>
    </source>
</evidence>
<gene>
    <name evidence="4" type="ORF">AZF00_05865</name>
</gene>
<dbReference type="STRING" id="1470434.AZF00_05865"/>
<proteinExistence type="inferred from homology"/>
<organism evidence="4 5">
    <name type="scientific">Zhongshania aliphaticivorans</name>
    <dbReference type="NCBI Taxonomy" id="1470434"/>
    <lineage>
        <taxon>Bacteria</taxon>
        <taxon>Pseudomonadati</taxon>
        <taxon>Pseudomonadota</taxon>
        <taxon>Gammaproteobacteria</taxon>
        <taxon>Cellvibrionales</taxon>
        <taxon>Spongiibacteraceae</taxon>
        <taxon>Zhongshania</taxon>
    </lineage>
</organism>
<dbReference type="InterPro" id="IPR036679">
    <property type="entry name" value="FlgN-like_sf"/>
</dbReference>
<name>A0A127M3L7_9GAMM</name>
<dbReference type="SUPFAM" id="SSF140566">
    <property type="entry name" value="FlgN-like"/>
    <property type="match status" value="1"/>
</dbReference>
<dbReference type="KEGG" id="zal:AZF00_05865"/>
<evidence type="ECO:0008006" key="6">
    <source>
        <dbReference type="Google" id="ProtNLM"/>
    </source>
</evidence>
<dbReference type="EMBL" id="CP014544">
    <property type="protein sequence ID" value="AMO67855.1"/>
    <property type="molecule type" value="Genomic_DNA"/>
</dbReference>
<evidence type="ECO:0000256" key="1">
    <source>
        <dbReference type="ARBA" id="ARBA00002397"/>
    </source>
</evidence>
<evidence type="ECO:0000313" key="4">
    <source>
        <dbReference type="EMBL" id="AMO67855.1"/>
    </source>
</evidence>